<keyword evidence="1" id="KW-0092">Biotin</keyword>
<reference evidence="3 4" key="1">
    <citation type="submission" date="2020-07" db="EMBL/GenBank/DDBJ databases">
        <authorList>
            <person name="Criscuolo A."/>
        </authorList>
    </citation>
    <scope>NUCLEOTIDE SEQUENCE [LARGE SCALE GENOMIC DNA]</scope>
    <source>
        <strain evidence="3">CIP111649</strain>
    </source>
</reference>
<dbReference type="EMBL" id="CAJEWD010000006">
    <property type="protein sequence ID" value="CAD2075490.1"/>
    <property type="molecule type" value="Genomic_DNA"/>
</dbReference>
<sequence length="142" mass="15844">MNYKDIKKLVKLLKEEDLSVLSISDKDTHIHIERDRLQANNHGDTQVISTSKEEQGEKSNLVEITASQLGTFYSNKEENSDETFVKVGDEISKGDQIGFIEAMKVFNDVTSDVSGTVEEIVVNNGDTVEYGETLMLISLEEA</sequence>
<evidence type="ECO:0000313" key="4">
    <source>
        <dbReference type="Proteomes" id="UP000589351"/>
    </source>
</evidence>
<dbReference type="Gene3D" id="2.40.50.100">
    <property type="match status" value="1"/>
</dbReference>
<evidence type="ECO:0000313" key="3">
    <source>
        <dbReference type="EMBL" id="CAD2075490.1"/>
    </source>
</evidence>
<accession>A0A6V7RDE6</accession>
<name>A0A6V7RDE6_9STAP</name>
<keyword evidence="4" id="KW-1185">Reference proteome</keyword>
<dbReference type="AlphaFoldDB" id="A0A6V7RDE6"/>
<dbReference type="PROSITE" id="PS50968">
    <property type="entry name" value="BIOTINYL_LIPOYL"/>
    <property type="match status" value="1"/>
</dbReference>
<dbReference type="PANTHER" id="PTHR45266">
    <property type="entry name" value="OXALOACETATE DECARBOXYLASE ALPHA CHAIN"/>
    <property type="match status" value="1"/>
</dbReference>
<dbReference type="InterPro" id="IPR001882">
    <property type="entry name" value="Biotin_BS"/>
</dbReference>
<dbReference type="PROSITE" id="PS00188">
    <property type="entry name" value="BIOTIN"/>
    <property type="match status" value="1"/>
</dbReference>
<comment type="caution">
    <text evidence="3">The sequence shown here is derived from an EMBL/GenBank/DDBJ whole genome shotgun (WGS) entry which is preliminary data.</text>
</comment>
<dbReference type="PANTHER" id="PTHR45266:SF3">
    <property type="entry name" value="OXALOACETATE DECARBOXYLASE ALPHA CHAIN"/>
    <property type="match status" value="1"/>
</dbReference>
<dbReference type="Proteomes" id="UP000589351">
    <property type="component" value="Unassembled WGS sequence"/>
</dbReference>
<gene>
    <name evidence="3" type="primary">accB_1</name>
    <name evidence="3" type="ORF">JEODO184_00876</name>
</gene>
<dbReference type="CDD" id="cd06850">
    <property type="entry name" value="biotinyl_domain"/>
    <property type="match status" value="1"/>
</dbReference>
<organism evidence="3 4">
    <name type="scientific">Jeotgalicoccus meleagridis</name>
    <dbReference type="NCBI Taxonomy" id="2759181"/>
    <lineage>
        <taxon>Bacteria</taxon>
        <taxon>Bacillati</taxon>
        <taxon>Bacillota</taxon>
        <taxon>Bacilli</taxon>
        <taxon>Bacillales</taxon>
        <taxon>Staphylococcaceae</taxon>
        <taxon>Jeotgalicoccus</taxon>
    </lineage>
</organism>
<evidence type="ECO:0000256" key="1">
    <source>
        <dbReference type="ARBA" id="ARBA00023267"/>
    </source>
</evidence>
<dbReference type="RefSeq" id="WP_185125406.1">
    <property type="nucleotide sequence ID" value="NZ_CAJEWD010000006.1"/>
</dbReference>
<dbReference type="SUPFAM" id="SSF51230">
    <property type="entry name" value="Single hybrid motif"/>
    <property type="match status" value="1"/>
</dbReference>
<dbReference type="InterPro" id="IPR000089">
    <property type="entry name" value="Biotin_lipoyl"/>
</dbReference>
<feature type="domain" description="Lipoyl-binding" evidence="2">
    <location>
        <begin position="61"/>
        <end position="138"/>
    </location>
</feature>
<evidence type="ECO:0000259" key="2">
    <source>
        <dbReference type="PROSITE" id="PS50968"/>
    </source>
</evidence>
<dbReference type="Pfam" id="PF00364">
    <property type="entry name" value="Biotin_lipoyl"/>
    <property type="match status" value="1"/>
</dbReference>
<proteinExistence type="predicted"/>
<protein>
    <submittedName>
        <fullName evidence="3">Biotin carboxyl carrier protein of acetyl-CoA carboxylase</fullName>
    </submittedName>
</protein>
<dbReference type="InterPro" id="IPR011053">
    <property type="entry name" value="Single_hybrid_motif"/>
</dbReference>
<dbReference type="InterPro" id="IPR050709">
    <property type="entry name" value="Biotin_Carboxyl_Carrier/Decarb"/>
</dbReference>